<dbReference type="OrthoDB" id="2401965at2759"/>
<dbReference type="AlphaFoldDB" id="A0A816FFW1"/>
<name>A0A816FFW1_ADIRI</name>
<dbReference type="GO" id="GO:0140662">
    <property type="term" value="F:ATP-dependent protein folding chaperone"/>
    <property type="evidence" value="ECO:0007669"/>
    <property type="project" value="InterPro"/>
</dbReference>
<gene>
    <name evidence="4" type="ORF">EDS130_LOCUS33383</name>
    <name evidence="5" type="ORF">XAT740_LOCUS56866</name>
</gene>
<evidence type="ECO:0000313" key="5">
    <source>
        <dbReference type="EMBL" id="CAF1661026.1"/>
    </source>
</evidence>
<keyword evidence="6" id="KW-1185">Reference proteome</keyword>
<comment type="similarity">
    <text evidence="1">Belongs to the heat shock protein 70 family.</text>
</comment>
<keyword evidence="3" id="KW-0067">ATP-binding</keyword>
<evidence type="ECO:0000256" key="2">
    <source>
        <dbReference type="ARBA" id="ARBA00022741"/>
    </source>
</evidence>
<evidence type="ECO:0000313" key="6">
    <source>
        <dbReference type="Proteomes" id="UP000663828"/>
    </source>
</evidence>
<evidence type="ECO:0000256" key="3">
    <source>
        <dbReference type="ARBA" id="ARBA00022840"/>
    </source>
</evidence>
<dbReference type="Proteomes" id="UP000663852">
    <property type="component" value="Unassembled WGS sequence"/>
</dbReference>
<dbReference type="PANTHER" id="PTHR19375">
    <property type="entry name" value="HEAT SHOCK PROTEIN 70KDA"/>
    <property type="match status" value="1"/>
</dbReference>
<dbReference type="Gene3D" id="3.30.30.30">
    <property type="match status" value="1"/>
</dbReference>
<evidence type="ECO:0000256" key="1">
    <source>
        <dbReference type="ARBA" id="ARBA00007381"/>
    </source>
</evidence>
<dbReference type="FunFam" id="3.90.640.10:FF:000002">
    <property type="entry name" value="Heat shock 70 kDa"/>
    <property type="match status" value="1"/>
</dbReference>
<dbReference type="PRINTS" id="PR00301">
    <property type="entry name" value="HEATSHOCK70"/>
</dbReference>
<protein>
    <submittedName>
        <fullName evidence="5">Uncharacterized protein</fullName>
    </submittedName>
</protein>
<sequence>MARTVGIDLGTISSCVAVFSHENVEIIADEQGRRTTPSYVAFTESGRLFGDVAKNQMGINCGNTVFAVKRLIGRQFDDSTVQTDIKHWPFKVINVSGKPEIQVEYKNEIKSFVPEEILAMVLTKMIETTEIHCGKKIYEAVITVPASFNSWQRQSIRDAACIAGLCVLNIIDESTAAALAYGINFDTTDERNVLVFNLGGGTFNVSVLKIEERIFEVKSVAGDAHLGGEDFVNRLVSYFVQEFKHKYEKNLSDDKRALVRLRSACERAKITLSSSLNASVEIDSLHDGIDFYSTITRTRFENLCADLFCSTLEPVEKALCDAKMDKASIHDIVLVGGSVRIPKVQNLLQNLFNGKELVQSINPDEAAAYGALGQFVDGQFVADNSSTDNSSRTIRRRAIRRLDNSSPS</sequence>
<dbReference type="FunFam" id="3.30.30.30:FF:000001">
    <property type="entry name" value="heat shock 70 kDa protein-like"/>
    <property type="match status" value="1"/>
</dbReference>
<dbReference type="Gene3D" id="3.90.640.10">
    <property type="entry name" value="Actin, Chain A, domain 4"/>
    <property type="match status" value="1"/>
</dbReference>
<dbReference type="EMBL" id="CAJNOJ010000266">
    <property type="protein sequence ID" value="CAF1352911.1"/>
    <property type="molecule type" value="Genomic_DNA"/>
</dbReference>
<proteinExistence type="inferred from homology"/>
<dbReference type="FunFam" id="3.30.420.40:FF:000172">
    <property type="entry name" value="Heat shock 70 kDa protein"/>
    <property type="match status" value="1"/>
</dbReference>
<keyword evidence="2" id="KW-0547">Nucleotide-binding</keyword>
<comment type="caution">
    <text evidence="5">The sequence shown here is derived from an EMBL/GenBank/DDBJ whole genome shotgun (WGS) entry which is preliminary data.</text>
</comment>
<dbReference type="InterPro" id="IPR043129">
    <property type="entry name" value="ATPase_NBD"/>
</dbReference>
<accession>A0A816FFW1</accession>
<dbReference type="InterPro" id="IPR013126">
    <property type="entry name" value="Hsp_70_fam"/>
</dbReference>
<dbReference type="InterPro" id="IPR018181">
    <property type="entry name" value="Heat_shock_70_CS"/>
</dbReference>
<dbReference type="Gene3D" id="3.30.420.40">
    <property type="match status" value="2"/>
</dbReference>
<dbReference type="PROSITE" id="PS00329">
    <property type="entry name" value="HSP70_2"/>
    <property type="match status" value="1"/>
</dbReference>
<dbReference type="GO" id="GO:0005524">
    <property type="term" value="F:ATP binding"/>
    <property type="evidence" value="ECO:0007669"/>
    <property type="project" value="UniProtKB-KW"/>
</dbReference>
<dbReference type="SUPFAM" id="SSF53067">
    <property type="entry name" value="Actin-like ATPase domain"/>
    <property type="match status" value="2"/>
</dbReference>
<dbReference type="Proteomes" id="UP000663828">
    <property type="component" value="Unassembled WGS sequence"/>
</dbReference>
<dbReference type="EMBL" id="CAJNOR010011405">
    <property type="protein sequence ID" value="CAF1661026.1"/>
    <property type="molecule type" value="Genomic_DNA"/>
</dbReference>
<reference evidence="5" key="1">
    <citation type="submission" date="2021-02" db="EMBL/GenBank/DDBJ databases">
        <authorList>
            <person name="Nowell W R."/>
        </authorList>
    </citation>
    <scope>NUCLEOTIDE SEQUENCE</scope>
</reference>
<dbReference type="Pfam" id="PF00012">
    <property type="entry name" value="HSP70"/>
    <property type="match status" value="1"/>
</dbReference>
<organism evidence="5 6">
    <name type="scientific">Adineta ricciae</name>
    <name type="common">Rotifer</name>
    <dbReference type="NCBI Taxonomy" id="249248"/>
    <lineage>
        <taxon>Eukaryota</taxon>
        <taxon>Metazoa</taxon>
        <taxon>Spiralia</taxon>
        <taxon>Gnathifera</taxon>
        <taxon>Rotifera</taxon>
        <taxon>Eurotatoria</taxon>
        <taxon>Bdelloidea</taxon>
        <taxon>Adinetida</taxon>
        <taxon>Adinetidae</taxon>
        <taxon>Adineta</taxon>
    </lineage>
</organism>
<evidence type="ECO:0000313" key="4">
    <source>
        <dbReference type="EMBL" id="CAF1352911.1"/>
    </source>
</evidence>